<keyword evidence="3" id="KW-1185">Reference proteome</keyword>
<dbReference type="Proteomes" id="UP001500121">
    <property type="component" value="Unassembled WGS sequence"/>
</dbReference>
<dbReference type="InterPro" id="IPR007569">
    <property type="entry name" value="DUF559"/>
</dbReference>
<organism evidence="2 3">
    <name type="scientific">Amnibacterium soli</name>
    <dbReference type="NCBI Taxonomy" id="1282736"/>
    <lineage>
        <taxon>Bacteria</taxon>
        <taxon>Bacillati</taxon>
        <taxon>Actinomycetota</taxon>
        <taxon>Actinomycetes</taxon>
        <taxon>Micrococcales</taxon>
        <taxon>Microbacteriaceae</taxon>
        <taxon>Amnibacterium</taxon>
    </lineage>
</organism>
<sequence>MPHHADRSELDARARTVLAAGGGIAHVSAFDAADITRRQLGLLHGRRVVERVRIGWFVDPGLPWQVKRAVGVGGPAACVTAAELWGLPVPPDSHRTLHVAVEEHRSHLRHSRDHRWVLGSVHDDEALELHWGHLEEEPIAGRASLVDTLLLLRDCVPFEWFVAALDAAVHEPRDGARILTDADRDRLSALLPRRSRAALEHVDGSAESCLETLLRLGMVRRGIGPVVAQAQLHPAHRVDFLIRGVLVIEADGEAFHDPERDGIRDAELRALGFVVLRFSYRAIVFDIERVLDEIEAVLAAL</sequence>
<dbReference type="SUPFAM" id="SSF52980">
    <property type="entry name" value="Restriction endonuclease-like"/>
    <property type="match status" value="1"/>
</dbReference>
<proteinExistence type="predicted"/>
<comment type="caution">
    <text evidence="2">The sequence shown here is derived from an EMBL/GenBank/DDBJ whole genome shotgun (WGS) entry which is preliminary data.</text>
</comment>
<feature type="domain" description="DUF559" evidence="1">
    <location>
        <begin position="238"/>
        <end position="298"/>
    </location>
</feature>
<reference evidence="3" key="1">
    <citation type="journal article" date="2019" name="Int. J. Syst. Evol. Microbiol.">
        <title>The Global Catalogue of Microorganisms (GCM) 10K type strain sequencing project: providing services to taxonomists for standard genome sequencing and annotation.</title>
        <authorList>
            <consortium name="The Broad Institute Genomics Platform"/>
            <consortium name="The Broad Institute Genome Sequencing Center for Infectious Disease"/>
            <person name="Wu L."/>
            <person name="Ma J."/>
        </authorList>
    </citation>
    <scope>NUCLEOTIDE SEQUENCE [LARGE SCALE GENOMIC DNA]</scope>
    <source>
        <strain evidence="3">JCM 19015</strain>
    </source>
</reference>
<evidence type="ECO:0000313" key="3">
    <source>
        <dbReference type="Proteomes" id="UP001500121"/>
    </source>
</evidence>
<gene>
    <name evidence="2" type="ORF">GCM10025783_14350</name>
</gene>
<protein>
    <recommendedName>
        <fullName evidence="1">DUF559 domain-containing protein</fullName>
    </recommendedName>
</protein>
<dbReference type="EMBL" id="BAABLP010000002">
    <property type="protein sequence ID" value="GAA4743823.1"/>
    <property type="molecule type" value="Genomic_DNA"/>
</dbReference>
<name>A0ABP8Z1L3_9MICO</name>
<evidence type="ECO:0000313" key="2">
    <source>
        <dbReference type="EMBL" id="GAA4743823.1"/>
    </source>
</evidence>
<accession>A0ABP8Z1L3</accession>
<evidence type="ECO:0000259" key="1">
    <source>
        <dbReference type="Pfam" id="PF04480"/>
    </source>
</evidence>
<dbReference type="InterPro" id="IPR011335">
    <property type="entry name" value="Restrct_endonuc-II-like"/>
</dbReference>
<dbReference type="Gene3D" id="3.40.960.10">
    <property type="entry name" value="VSR Endonuclease"/>
    <property type="match status" value="1"/>
</dbReference>
<dbReference type="Pfam" id="PF04480">
    <property type="entry name" value="DUF559"/>
    <property type="match status" value="1"/>
</dbReference>